<dbReference type="CDD" id="cd09272">
    <property type="entry name" value="RNase_HI_RT_Ty1"/>
    <property type="match status" value="1"/>
</dbReference>
<dbReference type="Gene3D" id="3.10.10.10">
    <property type="entry name" value="HIV Type 1 Reverse Transcriptase, subunit A, domain 1"/>
    <property type="match status" value="1"/>
</dbReference>
<feature type="region of interest" description="Disordered" evidence="1">
    <location>
        <begin position="491"/>
        <end position="519"/>
    </location>
</feature>
<reference evidence="2" key="1">
    <citation type="journal article" date="2022" name="Int. J. Mol. Sci.">
        <title>Draft Genome of Tanacetum Coccineum: Genomic Comparison of Closely Related Tanacetum-Family Plants.</title>
        <authorList>
            <person name="Yamashiro T."/>
            <person name="Shiraishi A."/>
            <person name="Nakayama K."/>
            <person name="Satake H."/>
        </authorList>
    </citation>
    <scope>NUCLEOTIDE SEQUENCE</scope>
</reference>
<accession>A0ABQ5FRW9</accession>
<reference evidence="2" key="2">
    <citation type="submission" date="2022-01" db="EMBL/GenBank/DDBJ databases">
        <authorList>
            <person name="Yamashiro T."/>
            <person name="Shiraishi A."/>
            <person name="Satake H."/>
            <person name="Nakayama K."/>
        </authorList>
    </citation>
    <scope>NUCLEOTIDE SEQUENCE</scope>
</reference>
<evidence type="ECO:0008006" key="4">
    <source>
        <dbReference type="Google" id="ProtNLM"/>
    </source>
</evidence>
<protein>
    <recommendedName>
        <fullName evidence="4">Copia protein</fullName>
    </recommendedName>
</protein>
<dbReference type="InterPro" id="IPR043128">
    <property type="entry name" value="Rev_trsase/Diguanyl_cyclase"/>
</dbReference>
<dbReference type="InterPro" id="IPR043502">
    <property type="entry name" value="DNA/RNA_pol_sf"/>
</dbReference>
<sequence length="1045" mass="118931">MKITRYDEHSAARQEALAPDRGLDWIVARQDHDVRECKDEFEGRSTTLGVTLITAIGGPLERYAYLMLCGYLDRRGTPTSCCVVIWIEEVRLPHAVWLFGSESYTQLLTSICYDNAYLVMPCVSAMAGCDRLASKPGIWFSCFSLSFISTYVLLDSEEEPIEEEPLEGSKEERYGYVTRRTKTKQNEQNRAREWKEREKSRSKRRWRLIICDDGVSGFESVIHSSSSLFFFCIDMESVEFDRVNSVFPKDLTGLPPQRQVEFRIDLVPEATPVAKSPYRLAPSEMQELSEQLQELHDKDLRSGYHQLRVHEADIPRPHLGRGGSRGSLEVSIGAAEGGEIEAVKNWKVPKTPSEIRSFLGLVVSKEDHEVHLKLVLELPKEEKLFAKFSKCEFWLQEVHFLRHVVNNNVLTLPDGPDDFVAYCEASNQGFSLKALDEGFSSKNYVRKFLRALHPKWRAKVTTIEESKNLTTLPLDELIGNLKVYEEVKKKVSDEDSSSSDSEDEECGDPNHLIGECSKPSKNNDQRAFIGGAWSDNGEDEVEKTKNETCLVAQAPDEICLGINLEPDEWIKDNGCSKHMTVEESLNVTFDETPPPPKTSQKKKMSFSKKKLIGGTTHFGYDNPKGSRLKTTVYADSDHAGIASDHARDYVDRKSTSGVCMFMGCCLTSWYSKKQTALTISTTEVEYVSAGKACQQALWMKQALIDYGVRLDDIPIMCDNKGAIDLSKNPVQHSRTKHIEIRHHFLRDNVQKGNISIEKVTSEDNIADILTKPLKREPFNYLHEEITDEVYELKRREKGKIIEETRNSPIPTPIRSPRIHTNLVSLDTKKLQELMDTHTTSSSSLPHKKLAKTNRLLSLFKTKPTRFKRYKSFFQELQGCYGYLFAHLRARFMPRKSFDTLTDNLHDVMVETLPTMVDKHIKEQVIKQVPEQVQNQVPVYVAKGLILERQKAKEETERLIAKAILQERGNIQAQISTQIENAIANVIPFQVDASVRSYMSGHILLVHPAQSQTSSVPDQQYQLYLAMKADPELQQYDIAIWLGRSL</sequence>
<dbReference type="PANTHER" id="PTHR11439">
    <property type="entry name" value="GAG-POL-RELATED RETROTRANSPOSON"/>
    <property type="match status" value="1"/>
</dbReference>
<dbReference type="SUPFAM" id="SSF56672">
    <property type="entry name" value="DNA/RNA polymerases"/>
    <property type="match status" value="2"/>
</dbReference>
<evidence type="ECO:0000256" key="1">
    <source>
        <dbReference type="SAM" id="MobiDB-lite"/>
    </source>
</evidence>
<comment type="caution">
    <text evidence="2">The sequence shown here is derived from an EMBL/GenBank/DDBJ whole genome shotgun (WGS) entry which is preliminary data.</text>
</comment>
<dbReference type="Gene3D" id="3.30.70.270">
    <property type="match status" value="1"/>
</dbReference>
<dbReference type="Proteomes" id="UP001151760">
    <property type="component" value="Unassembled WGS sequence"/>
</dbReference>
<feature type="compositionally biased region" description="Acidic residues" evidence="1">
    <location>
        <begin position="494"/>
        <end position="507"/>
    </location>
</feature>
<dbReference type="EMBL" id="BQNB010017687">
    <property type="protein sequence ID" value="GJT66118.1"/>
    <property type="molecule type" value="Genomic_DNA"/>
</dbReference>
<organism evidence="2 3">
    <name type="scientific">Tanacetum coccineum</name>
    <dbReference type="NCBI Taxonomy" id="301880"/>
    <lineage>
        <taxon>Eukaryota</taxon>
        <taxon>Viridiplantae</taxon>
        <taxon>Streptophyta</taxon>
        <taxon>Embryophyta</taxon>
        <taxon>Tracheophyta</taxon>
        <taxon>Spermatophyta</taxon>
        <taxon>Magnoliopsida</taxon>
        <taxon>eudicotyledons</taxon>
        <taxon>Gunneridae</taxon>
        <taxon>Pentapetalae</taxon>
        <taxon>asterids</taxon>
        <taxon>campanulids</taxon>
        <taxon>Asterales</taxon>
        <taxon>Asteraceae</taxon>
        <taxon>Asteroideae</taxon>
        <taxon>Anthemideae</taxon>
        <taxon>Anthemidinae</taxon>
        <taxon>Tanacetum</taxon>
    </lineage>
</organism>
<gene>
    <name evidence="2" type="ORF">Tco_1017598</name>
</gene>
<keyword evidence="3" id="KW-1185">Reference proteome</keyword>
<evidence type="ECO:0000313" key="2">
    <source>
        <dbReference type="EMBL" id="GJT66118.1"/>
    </source>
</evidence>
<evidence type="ECO:0000313" key="3">
    <source>
        <dbReference type="Proteomes" id="UP001151760"/>
    </source>
</evidence>
<proteinExistence type="predicted"/>
<name>A0ABQ5FRW9_9ASTR</name>
<dbReference type="PANTHER" id="PTHR11439:SF483">
    <property type="entry name" value="PEPTIDE SYNTHASE GLIP-LIKE, PUTATIVE (AFU_ORTHOLOGUE AFUA_3G12920)-RELATED"/>
    <property type="match status" value="1"/>
</dbReference>